<evidence type="ECO:0000256" key="5">
    <source>
        <dbReference type="ARBA" id="ARBA00022801"/>
    </source>
</evidence>
<evidence type="ECO:0000256" key="2">
    <source>
        <dbReference type="ARBA" id="ARBA00007357"/>
    </source>
</evidence>
<dbReference type="InterPro" id="IPR000718">
    <property type="entry name" value="Peptidase_M13"/>
</dbReference>
<dbReference type="InterPro" id="IPR024079">
    <property type="entry name" value="MetalloPept_cat_dom_sf"/>
</dbReference>
<dbReference type="InterPro" id="IPR018497">
    <property type="entry name" value="Peptidase_M13_C"/>
</dbReference>
<comment type="similarity">
    <text evidence="2">Belongs to the peptidase M13 family.</text>
</comment>
<evidence type="ECO:0000256" key="1">
    <source>
        <dbReference type="ARBA" id="ARBA00001947"/>
    </source>
</evidence>
<dbReference type="GO" id="GO:0046872">
    <property type="term" value="F:metal ion binding"/>
    <property type="evidence" value="ECO:0007669"/>
    <property type="project" value="UniProtKB-KW"/>
</dbReference>
<dbReference type="GO" id="GO:0004222">
    <property type="term" value="F:metalloendopeptidase activity"/>
    <property type="evidence" value="ECO:0007669"/>
    <property type="project" value="InterPro"/>
</dbReference>
<evidence type="ECO:0000256" key="6">
    <source>
        <dbReference type="ARBA" id="ARBA00022833"/>
    </source>
</evidence>
<dbReference type="Pfam" id="PF05649">
    <property type="entry name" value="Peptidase_M13_N"/>
    <property type="match status" value="1"/>
</dbReference>
<feature type="domain" description="Peptidase M13 N-terminal" evidence="9">
    <location>
        <begin position="45"/>
        <end position="423"/>
    </location>
</feature>
<evidence type="ECO:0000256" key="3">
    <source>
        <dbReference type="ARBA" id="ARBA00022670"/>
    </source>
</evidence>
<keyword evidence="5" id="KW-0378">Hydrolase</keyword>
<name>A0A3B1C0K6_9ZZZZ</name>
<gene>
    <name evidence="10" type="ORF">MNBD_IGNAVI01-2571</name>
</gene>
<dbReference type="InterPro" id="IPR042089">
    <property type="entry name" value="Peptidase_M13_dom_2"/>
</dbReference>
<evidence type="ECO:0000259" key="9">
    <source>
        <dbReference type="Pfam" id="PF05649"/>
    </source>
</evidence>
<dbReference type="EMBL" id="UOGD01000266">
    <property type="protein sequence ID" value="VAX24106.1"/>
    <property type="molecule type" value="Genomic_DNA"/>
</dbReference>
<dbReference type="InterPro" id="IPR008753">
    <property type="entry name" value="Peptidase_M13_N"/>
</dbReference>
<dbReference type="PANTHER" id="PTHR11733:SF167">
    <property type="entry name" value="FI17812P1-RELATED"/>
    <property type="match status" value="1"/>
</dbReference>
<sequence length="678" mass="77845">MKKLIILATLFLLLSVVLIQLTSCSESKPEVTGFDRSMMDTTVKPQVDFYHYAVGNWLKENPVPEDQTIWGGFTILREQTNDQVKTIIDEAVKKAESNPKNIEEKVGLFYKVGMDSAKIEKLGISPLDKELKRIEAIKTKAEVVKEIAHMHQYSASPLFYFYSSPDAKNSEYEIASIYQGGLGLPDRDYYVNDDARSKEIREKYLKHIENMFDLMGCKVSAERAKTIMNIETKLAKVSNTRVQNRDPKATYNKLTIKEIIKKSPNFDWNLYLSEIGASDVGSIDVAQLKFIAGVSDLFKTIPVKDWKVYLKWNLVRSMSPYLSSKFVDERFDFMGKFLSGQKIIRPRWKRVLAATNSVMGEAVGQIYVQKYFPPEAKTRAKKIVGALKVSMGESIKNNTWMTDVTKREALKKLAAFGVKIGYPDKWRDYSGLEVTEDYVQNIMNSNYFDHQYMLSKINKPVHKWEWGMTPQTVNAYYSPTRNEIVFPAAILQFPFYNYQVDDAINYGAMGAVIGHEITHGFDDQGRQYDADGNIRDWWTKKDAENFKKRVQVIIDQFNEYTPIDTFHINGTMTQGENVADLGGLTISFNAFKKTDQYKKGELIDGLTPIQRYYLAWAQVWKNNIRPDALKLRLKTDVHSPGEYRVIGPLSNLPPFFEAFDVKSGDPMRRPDDKLVKIW</sequence>
<dbReference type="PROSITE" id="PS51885">
    <property type="entry name" value="NEPRILYSIN"/>
    <property type="match status" value="1"/>
</dbReference>
<dbReference type="Pfam" id="PF01431">
    <property type="entry name" value="Peptidase_M13"/>
    <property type="match status" value="1"/>
</dbReference>
<dbReference type="CDD" id="cd08662">
    <property type="entry name" value="M13"/>
    <property type="match status" value="1"/>
</dbReference>
<keyword evidence="4" id="KW-0479">Metal-binding</keyword>
<dbReference type="SUPFAM" id="SSF55486">
    <property type="entry name" value="Metalloproteases ('zincins'), catalytic domain"/>
    <property type="match status" value="1"/>
</dbReference>
<evidence type="ECO:0000256" key="7">
    <source>
        <dbReference type="ARBA" id="ARBA00023049"/>
    </source>
</evidence>
<dbReference type="Gene3D" id="1.10.1380.10">
    <property type="entry name" value="Neutral endopeptidase , domain2"/>
    <property type="match status" value="1"/>
</dbReference>
<dbReference type="GO" id="GO:0016485">
    <property type="term" value="P:protein processing"/>
    <property type="evidence" value="ECO:0007669"/>
    <property type="project" value="TreeGrafter"/>
</dbReference>
<keyword evidence="3" id="KW-0645">Protease</keyword>
<dbReference type="Gene3D" id="3.40.390.10">
    <property type="entry name" value="Collagenase (Catalytic Domain)"/>
    <property type="match status" value="1"/>
</dbReference>
<comment type="cofactor">
    <cofactor evidence="1">
        <name>Zn(2+)</name>
        <dbReference type="ChEBI" id="CHEBI:29105"/>
    </cofactor>
</comment>
<accession>A0A3B1C0K6</accession>
<evidence type="ECO:0000313" key="10">
    <source>
        <dbReference type="EMBL" id="VAX24106.1"/>
    </source>
</evidence>
<proteinExistence type="inferred from homology"/>
<evidence type="ECO:0000256" key="4">
    <source>
        <dbReference type="ARBA" id="ARBA00022723"/>
    </source>
</evidence>
<organism evidence="10">
    <name type="scientific">hydrothermal vent metagenome</name>
    <dbReference type="NCBI Taxonomy" id="652676"/>
    <lineage>
        <taxon>unclassified sequences</taxon>
        <taxon>metagenomes</taxon>
        <taxon>ecological metagenomes</taxon>
    </lineage>
</organism>
<protein>
    <submittedName>
        <fullName evidence="10">Metallopeptidase</fullName>
    </submittedName>
</protein>
<keyword evidence="7" id="KW-0482">Metalloprotease</keyword>
<dbReference type="PRINTS" id="PR00786">
    <property type="entry name" value="NEPRILYSIN"/>
</dbReference>
<feature type="domain" description="Peptidase M13 C-terminal" evidence="8">
    <location>
        <begin position="474"/>
        <end position="669"/>
    </location>
</feature>
<dbReference type="AlphaFoldDB" id="A0A3B1C0K6"/>
<dbReference type="PANTHER" id="PTHR11733">
    <property type="entry name" value="ZINC METALLOPROTEASE FAMILY M13 NEPRILYSIN-RELATED"/>
    <property type="match status" value="1"/>
</dbReference>
<dbReference type="GO" id="GO:0005886">
    <property type="term" value="C:plasma membrane"/>
    <property type="evidence" value="ECO:0007669"/>
    <property type="project" value="TreeGrafter"/>
</dbReference>
<reference evidence="10" key="1">
    <citation type="submission" date="2018-06" db="EMBL/GenBank/DDBJ databases">
        <authorList>
            <person name="Zhirakovskaya E."/>
        </authorList>
    </citation>
    <scope>NUCLEOTIDE SEQUENCE</scope>
</reference>
<evidence type="ECO:0000259" key="8">
    <source>
        <dbReference type="Pfam" id="PF01431"/>
    </source>
</evidence>
<keyword evidence="6" id="KW-0862">Zinc</keyword>